<keyword evidence="1" id="KW-1133">Transmembrane helix</keyword>
<dbReference type="OrthoDB" id="8759010at2"/>
<keyword evidence="1" id="KW-0472">Membrane</keyword>
<reference evidence="2 3" key="1">
    <citation type="submission" date="2016-09" db="EMBL/GenBank/DDBJ databases">
        <title>Metabolic pathway, cell adaptation mechanisms and a novel monoxygenase revealed through proteogenomic-transcription analysis of a Sphingomonas haloaromaticamans strain degrading the fungicide ortho-phenylphenol.</title>
        <authorList>
            <person name="Perruchon C."/>
            <person name="Papadopoulou E.S."/>
            <person name="Rousidou C."/>
            <person name="Vasileiadis S."/>
            <person name="Tanou G."/>
            <person name="Amoutzias G."/>
            <person name="Molassiotis A."/>
            <person name="Karpouzas D.G."/>
        </authorList>
    </citation>
    <scope>NUCLEOTIDE SEQUENCE [LARGE SCALE GENOMIC DNA]</scope>
    <source>
        <strain evidence="2 3">P3</strain>
    </source>
</reference>
<dbReference type="AlphaFoldDB" id="A0A1S1HA09"/>
<feature type="transmembrane region" description="Helical" evidence="1">
    <location>
        <begin position="90"/>
        <end position="108"/>
    </location>
</feature>
<proteinExistence type="predicted"/>
<protein>
    <recommendedName>
        <fullName evidence="4">DUF2306 domain-containing protein</fullName>
    </recommendedName>
</protein>
<feature type="transmembrane region" description="Helical" evidence="1">
    <location>
        <begin position="149"/>
        <end position="173"/>
    </location>
</feature>
<dbReference type="RefSeq" id="WP_070932700.1">
    <property type="nucleotide sequence ID" value="NZ_MIPT01000001.1"/>
</dbReference>
<dbReference type="InterPro" id="IPR018750">
    <property type="entry name" value="DUF2306_membrane"/>
</dbReference>
<feature type="transmembrane region" description="Helical" evidence="1">
    <location>
        <begin position="114"/>
        <end position="137"/>
    </location>
</feature>
<evidence type="ECO:0008006" key="4">
    <source>
        <dbReference type="Google" id="ProtNLM"/>
    </source>
</evidence>
<evidence type="ECO:0000313" key="3">
    <source>
        <dbReference type="Proteomes" id="UP000179467"/>
    </source>
</evidence>
<accession>A0A1S1HA09</accession>
<comment type="caution">
    <text evidence="2">The sequence shown here is derived from an EMBL/GenBank/DDBJ whole genome shotgun (WGS) entry which is preliminary data.</text>
</comment>
<feature type="transmembrane region" description="Helical" evidence="1">
    <location>
        <begin position="179"/>
        <end position="199"/>
    </location>
</feature>
<evidence type="ECO:0000313" key="2">
    <source>
        <dbReference type="EMBL" id="OHT18915.1"/>
    </source>
</evidence>
<feature type="transmembrane region" description="Helical" evidence="1">
    <location>
        <begin position="52"/>
        <end position="70"/>
    </location>
</feature>
<sequence length="215" mass="22986">MPRARLSRSGWAGFAIAGLLALGVSAYAARYPIVGPPAFAAGLRDSFLRHPWAIYVHAGFGAVALGVGFIQLNPAIRSASYGLHRWLGRAYATAAILGGAAGLYLAPYADTGPIAATGFGLLAVLTMLTTAAGWIAIRSRRVAAHRRWMIRSYALIFAAVTLRIELPLLIMAFGDFVPAYRIVAWLCWVPNLLAAEWWLRRAGARMPPELGGAAA</sequence>
<dbReference type="EMBL" id="MIPT01000001">
    <property type="protein sequence ID" value="OHT18915.1"/>
    <property type="molecule type" value="Genomic_DNA"/>
</dbReference>
<gene>
    <name evidence="2" type="ORF">BHE75_00895</name>
</gene>
<name>A0A1S1HA09_9SPHN</name>
<evidence type="ECO:0000256" key="1">
    <source>
        <dbReference type="SAM" id="Phobius"/>
    </source>
</evidence>
<dbReference type="Proteomes" id="UP000179467">
    <property type="component" value="Unassembled WGS sequence"/>
</dbReference>
<keyword evidence="1" id="KW-0812">Transmembrane</keyword>
<keyword evidence="3" id="KW-1185">Reference proteome</keyword>
<dbReference type="Pfam" id="PF10067">
    <property type="entry name" value="DUF2306"/>
    <property type="match status" value="1"/>
</dbReference>
<organism evidence="2 3">
    <name type="scientific">Edaphosphingomonas haloaromaticamans</name>
    <dbReference type="NCBI Taxonomy" id="653954"/>
    <lineage>
        <taxon>Bacteria</taxon>
        <taxon>Pseudomonadati</taxon>
        <taxon>Pseudomonadota</taxon>
        <taxon>Alphaproteobacteria</taxon>
        <taxon>Sphingomonadales</taxon>
        <taxon>Rhizorhabdaceae</taxon>
        <taxon>Edaphosphingomonas</taxon>
    </lineage>
</organism>